<gene>
    <name evidence="2" type="ORF">QRO08_03705</name>
</gene>
<feature type="region of interest" description="Disordered" evidence="1">
    <location>
        <begin position="95"/>
        <end position="123"/>
    </location>
</feature>
<dbReference type="Proteomes" id="UP001242732">
    <property type="component" value="Chromosome"/>
</dbReference>
<accession>A0ABY9ARX5</accession>
<keyword evidence="3" id="KW-1185">Reference proteome</keyword>
<dbReference type="RefSeq" id="WP_232521679.1">
    <property type="nucleotide sequence ID" value="NZ_CP023687.1"/>
</dbReference>
<sequence length="209" mass="21970">MATRLLIALVLALALIGAGYRWGHKAADNAWAARKARDGEAAQKALEAETRRADTATSTYLKDHRDQADRYDALDLRYQALLKRNPLVVYRPAPASAAGADSSPATPAPAASSRGEPLPTAPDAAVPHLTLAAVRVWNGALTSTDAPAGACGAAAATEGADAACAEDSGLTLDDAWANHRANARSCADDRQRYRALIDFIQSTPESRPQ</sequence>
<evidence type="ECO:0000313" key="2">
    <source>
        <dbReference type="EMBL" id="WIY49690.1"/>
    </source>
</evidence>
<organism evidence="2 3">
    <name type="scientific">Paracidovorax citrulli</name>
    <name type="common">Acidovorax citrulli</name>
    <dbReference type="NCBI Taxonomy" id="80869"/>
    <lineage>
        <taxon>Bacteria</taxon>
        <taxon>Pseudomonadati</taxon>
        <taxon>Pseudomonadota</taxon>
        <taxon>Betaproteobacteria</taxon>
        <taxon>Burkholderiales</taxon>
        <taxon>Comamonadaceae</taxon>
        <taxon>Paracidovorax</taxon>
    </lineage>
</organism>
<dbReference type="EMBL" id="CP127363">
    <property type="protein sequence ID" value="WIY49690.1"/>
    <property type="molecule type" value="Genomic_DNA"/>
</dbReference>
<evidence type="ECO:0000313" key="3">
    <source>
        <dbReference type="Proteomes" id="UP001242732"/>
    </source>
</evidence>
<proteinExistence type="predicted"/>
<evidence type="ECO:0000256" key="1">
    <source>
        <dbReference type="SAM" id="MobiDB-lite"/>
    </source>
</evidence>
<feature type="compositionally biased region" description="Low complexity" evidence="1">
    <location>
        <begin position="95"/>
        <end position="113"/>
    </location>
</feature>
<name>A0ABY9ARX5_PARCI</name>
<protein>
    <submittedName>
        <fullName evidence="2">Uncharacterized protein</fullName>
    </submittedName>
</protein>
<reference evidence="2 3" key="1">
    <citation type="submission" date="2023-06" db="EMBL/GenBank/DDBJ databases">
        <authorList>
            <person name="Ham H."/>
            <person name="Park D.S."/>
        </authorList>
    </citation>
    <scope>NUCLEOTIDE SEQUENCE [LARGE SCALE GENOMIC DNA]</scope>
    <source>
        <strain evidence="2 3">KACC 17005</strain>
    </source>
</reference>